<evidence type="ECO:0000256" key="3">
    <source>
        <dbReference type="SAM" id="MobiDB-lite"/>
    </source>
</evidence>
<feature type="domain" description="ParB-like N-terminal" evidence="4">
    <location>
        <begin position="39"/>
        <end position="129"/>
    </location>
</feature>
<proteinExistence type="inferred from homology"/>
<dbReference type="InterPro" id="IPR050336">
    <property type="entry name" value="Chromosome_partition/occlusion"/>
</dbReference>
<gene>
    <name evidence="5" type="ORF">H6F44_20980</name>
</gene>
<keyword evidence="6" id="KW-1185">Reference proteome</keyword>
<dbReference type="FunFam" id="3.90.1530.30:FF:000001">
    <property type="entry name" value="Chromosome partitioning protein ParB"/>
    <property type="match status" value="1"/>
</dbReference>
<feature type="region of interest" description="Disordered" evidence="3">
    <location>
        <begin position="1"/>
        <end position="36"/>
    </location>
</feature>
<sequence>MTRKTTKPFSGRITAPSAPWLAPEVDESPEPSDRPKSEIEIQIADIHLPPKQPRRYFDAEALQTLATSIAQHGVLQPLLVRPRSAGGYELVAGERRYRAAQLSGLTSVPVIVRELDNNEAWQIALVENLQREDLNPIEETEGILDLLALELVRPLDELPNLLRLLFNQNNRSKRDFSDSNNLDEVDNNVIINGKDDLAETDNNVIISGEDNNNELGNATLIQQIERIFEQLGRMSWQSFVTNRLPLLKLSEIVVQALREGKIEYTKAKLIAGVKDAAFQKQLLDEAIADGLSLNEIKSRIKESSQKSLASEPTDLRSRFESTFKAAKSSPVWKDAKKQKKLEALLKQLEALIS</sequence>
<dbReference type="SUPFAM" id="SSF109709">
    <property type="entry name" value="KorB DNA-binding domain-like"/>
    <property type="match status" value="2"/>
</dbReference>
<evidence type="ECO:0000256" key="2">
    <source>
        <dbReference type="ARBA" id="ARBA00023125"/>
    </source>
</evidence>
<dbReference type="InterPro" id="IPR003115">
    <property type="entry name" value="ParB_N"/>
</dbReference>
<evidence type="ECO:0000259" key="4">
    <source>
        <dbReference type="SMART" id="SM00470"/>
    </source>
</evidence>
<accession>A0A926UWI2</accession>
<dbReference type="Gene3D" id="1.10.10.2830">
    <property type="match status" value="2"/>
</dbReference>
<keyword evidence="2" id="KW-0238">DNA-binding</keyword>
<dbReference type="GO" id="GO:0005694">
    <property type="term" value="C:chromosome"/>
    <property type="evidence" value="ECO:0007669"/>
    <property type="project" value="TreeGrafter"/>
</dbReference>
<dbReference type="PANTHER" id="PTHR33375:SF7">
    <property type="entry name" value="CHROMOSOME 2-PARTITIONING PROTEIN PARB-RELATED"/>
    <property type="match status" value="1"/>
</dbReference>
<evidence type="ECO:0000256" key="1">
    <source>
        <dbReference type="ARBA" id="ARBA00006295"/>
    </source>
</evidence>
<evidence type="ECO:0000313" key="6">
    <source>
        <dbReference type="Proteomes" id="UP000631421"/>
    </source>
</evidence>
<protein>
    <submittedName>
        <fullName evidence="5">ParB/RepB/Spo0J family partition protein</fullName>
    </submittedName>
</protein>
<name>A0A926UWI2_9CYAN</name>
<dbReference type="PANTHER" id="PTHR33375">
    <property type="entry name" value="CHROMOSOME-PARTITIONING PROTEIN PARB-RELATED"/>
    <property type="match status" value="1"/>
</dbReference>
<dbReference type="SUPFAM" id="SSF110849">
    <property type="entry name" value="ParB/Sulfiredoxin"/>
    <property type="match status" value="1"/>
</dbReference>
<dbReference type="AlphaFoldDB" id="A0A926UWI2"/>
<dbReference type="NCBIfam" id="TIGR00180">
    <property type="entry name" value="parB_part"/>
    <property type="match status" value="1"/>
</dbReference>
<comment type="caution">
    <text evidence="5">The sequence shown here is derived from an EMBL/GenBank/DDBJ whole genome shotgun (WGS) entry which is preliminary data.</text>
</comment>
<dbReference type="InterPro" id="IPR036086">
    <property type="entry name" value="ParB/Sulfiredoxin_sf"/>
</dbReference>
<reference evidence="5 6" key="1">
    <citation type="journal article" date="2015" name="ISME J.">
        <title>Draft Genome Sequence of Streptomyces incarnatus NRRL8089, which Produces the Nucleoside Antibiotic Sinefungin.</title>
        <authorList>
            <person name="Oshima K."/>
            <person name="Hattori M."/>
            <person name="Shimizu H."/>
            <person name="Fukuda K."/>
            <person name="Nemoto M."/>
            <person name="Inagaki K."/>
            <person name="Tamura T."/>
        </authorList>
    </citation>
    <scope>NUCLEOTIDE SEQUENCE [LARGE SCALE GENOMIC DNA]</scope>
    <source>
        <strain evidence="5 6">FACHB-1277</strain>
    </source>
</reference>
<dbReference type="RefSeq" id="WP_190353041.1">
    <property type="nucleotide sequence ID" value="NZ_JACJPY010000118.1"/>
</dbReference>
<dbReference type="SMART" id="SM00470">
    <property type="entry name" value="ParB"/>
    <property type="match status" value="1"/>
</dbReference>
<evidence type="ECO:0000313" key="5">
    <source>
        <dbReference type="EMBL" id="MBD2152574.1"/>
    </source>
</evidence>
<dbReference type="Gene3D" id="3.90.1530.30">
    <property type="match status" value="1"/>
</dbReference>
<dbReference type="EMBL" id="JACJPY010000118">
    <property type="protein sequence ID" value="MBD2152574.1"/>
    <property type="molecule type" value="Genomic_DNA"/>
</dbReference>
<dbReference type="CDD" id="cd16393">
    <property type="entry name" value="SPO0J_N"/>
    <property type="match status" value="1"/>
</dbReference>
<comment type="similarity">
    <text evidence="1">Belongs to the ParB family.</text>
</comment>
<dbReference type="InterPro" id="IPR041468">
    <property type="entry name" value="HTH_ParB/Spo0J"/>
</dbReference>
<organism evidence="5 6">
    <name type="scientific">Pseudanabaena cinerea FACHB-1277</name>
    <dbReference type="NCBI Taxonomy" id="2949581"/>
    <lineage>
        <taxon>Bacteria</taxon>
        <taxon>Bacillati</taxon>
        <taxon>Cyanobacteriota</taxon>
        <taxon>Cyanophyceae</taxon>
        <taxon>Pseudanabaenales</taxon>
        <taxon>Pseudanabaenaceae</taxon>
        <taxon>Pseudanabaena</taxon>
        <taxon>Pseudanabaena cinerea</taxon>
    </lineage>
</organism>
<dbReference type="InterPro" id="IPR004437">
    <property type="entry name" value="ParB/RepB/Spo0J"/>
</dbReference>
<dbReference type="GO" id="GO:0003677">
    <property type="term" value="F:DNA binding"/>
    <property type="evidence" value="ECO:0007669"/>
    <property type="project" value="UniProtKB-KW"/>
</dbReference>
<dbReference type="Proteomes" id="UP000631421">
    <property type="component" value="Unassembled WGS sequence"/>
</dbReference>
<dbReference type="Pfam" id="PF02195">
    <property type="entry name" value="ParB_N"/>
    <property type="match status" value="1"/>
</dbReference>
<dbReference type="Pfam" id="PF17762">
    <property type="entry name" value="HTH_ParB"/>
    <property type="match status" value="1"/>
</dbReference>
<dbReference type="GO" id="GO:0007059">
    <property type="term" value="P:chromosome segregation"/>
    <property type="evidence" value="ECO:0007669"/>
    <property type="project" value="TreeGrafter"/>
</dbReference>